<evidence type="ECO:0000313" key="2">
    <source>
        <dbReference type="Proteomes" id="UP001309448"/>
    </source>
</evidence>
<sequence length="47" mass="5570">MGRVIKIKEHPSSIIIVEYKDRLASFGYRYLEKLKNYSGKIKIVKKK</sequence>
<name>A0ABU6MSD7_9BACI</name>
<reference evidence="1 2" key="1">
    <citation type="submission" date="2023-03" db="EMBL/GenBank/DDBJ databases">
        <title>Bacillus Genome Sequencing.</title>
        <authorList>
            <person name="Dunlap C."/>
        </authorList>
    </citation>
    <scope>NUCLEOTIDE SEQUENCE [LARGE SCALE GENOMIC DNA]</scope>
    <source>
        <strain evidence="1 2">B-615</strain>
    </source>
</reference>
<dbReference type="Proteomes" id="UP001309448">
    <property type="component" value="Unassembled WGS sequence"/>
</dbReference>
<protein>
    <recommendedName>
        <fullName evidence="3">Transposase</fullName>
    </recommendedName>
</protein>
<accession>A0ABU6MSD7</accession>
<dbReference type="EMBL" id="JARMDB010000001">
    <property type="protein sequence ID" value="MED1564749.1"/>
    <property type="molecule type" value="Genomic_DNA"/>
</dbReference>
<comment type="caution">
    <text evidence="1">The sequence shown here is derived from an EMBL/GenBank/DDBJ whole genome shotgun (WGS) entry which is preliminary data.</text>
</comment>
<dbReference type="RefSeq" id="WP_327903854.1">
    <property type="nucleotide sequence ID" value="NZ_JARLXZ010000031.1"/>
</dbReference>
<gene>
    <name evidence="1" type="ORF">P4U88_02090</name>
</gene>
<evidence type="ECO:0000313" key="1">
    <source>
        <dbReference type="EMBL" id="MED1564749.1"/>
    </source>
</evidence>
<proteinExistence type="predicted"/>
<keyword evidence="2" id="KW-1185">Reference proteome</keyword>
<organism evidence="1 2">
    <name type="scientific">Bacillus paramycoides</name>
    <dbReference type="NCBI Taxonomy" id="2026194"/>
    <lineage>
        <taxon>Bacteria</taxon>
        <taxon>Bacillati</taxon>
        <taxon>Bacillota</taxon>
        <taxon>Bacilli</taxon>
        <taxon>Bacillales</taxon>
        <taxon>Bacillaceae</taxon>
        <taxon>Bacillus</taxon>
        <taxon>Bacillus cereus group</taxon>
    </lineage>
</organism>
<evidence type="ECO:0008006" key="3">
    <source>
        <dbReference type="Google" id="ProtNLM"/>
    </source>
</evidence>